<proteinExistence type="predicted"/>
<name>W2RQS5_CYPE1</name>
<dbReference type="Proteomes" id="UP000030752">
    <property type="component" value="Unassembled WGS sequence"/>
</dbReference>
<feature type="compositionally biased region" description="Basic and acidic residues" evidence="1">
    <location>
        <begin position="647"/>
        <end position="660"/>
    </location>
</feature>
<evidence type="ECO:0000256" key="1">
    <source>
        <dbReference type="SAM" id="MobiDB-lite"/>
    </source>
</evidence>
<feature type="compositionally biased region" description="Basic and acidic residues" evidence="1">
    <location>
        <begin position="810"/>
        <end position="821"/>
    </location>
</feature>
<keyword evidence="3" id="KW-1185">Reference proteome</keyword>
<feature type="compositionally biased region" description="Basic and acidic residues" evidence="1">
    <location>
        <begin position="680"/>
        <end position="693"/>
    </location>
</feature>
<protein>
    <submittedName>
        <fullName evidence="2">Uncharacterized protein</fullName>
    </submittedName>
</protein>
<accession>W2RQS5</accession>
<evidence type="ECO:0000313" key="3">
    <source>
        <dbReference type="Proteomes" id="UP000030752"/>
    </source>
</evidence>
<feature type="compositionally biased region" description="Basic and acidic residues" evidence="1">
    <location>
        <begin position="1360"/>
        <end position="1381"/>
    </location>
</feature>
<dbReference type="RefSeq" id="XP_008719401.1">
    <property type="nucleotide sequence ID" value="XM_008721179.1"/>
</dbReference>
<feature type="compositionally biased region" description="Polar residues" evidence="1">
    <location>
        <begin position="694"/>
        <end position="713"/>
    </location>
</feature>
<dbReference type="HOGENOM" id="CLU_238333_0_0_1"/>
<reference evidence="2 3" key="1">
    <citation type="submission" date="2013-03" db="EMBL/GenBank/DDBJ databases">
        <title>The Genome Sequence of Phialophora europaea CBS 101466.</title>
        <authorList>
            <consortium name="The Broad Institute Genomics Platform"/>
            <person name="Cuomo C."/>
            <person name="de Hoog S."/>
            <person name="Gorbushina A."/>
            <person name="Walker B."/>
            <person name="Young S.K."/>
            <person name="Zeng Q."/>
            <person name="Gargeya S."/>
            <person name="Fitzgerald M."/>
            <person name="Haas B."/>
            <person name="Abouelleil A."/>
            <person name="Allen A.W."/>
            <person name="Alvarado L."/>
            <person name="Arachchi H.M."/>
            <person name="Berlin A.M."/>
            <person name="Chapman S.B."/>
            <person name="Gainer-Dewar J."/>
            <person name="Goldberg J."/>
            <person name="Griggs A."/>
            <person name="Gujja S."/>
            <person name="Hansen M."/>
            <person name="Howarth C."/>
            <person name="Imamovic A."/>
            <person name="Ireland A."/>
            <person name="Larimer J."/>
            <person name="McCowan C."/>
            <person name="Murphy C."/>
            <person name="Pearson M."/>
            <person name="Poon T.W."/>
            <person name="Priest M."/>
            <person name="Roberts A."/>
            <person name="Saif S."/>
            <person name="Shea T."/>
            <person name="Sisk P."/>
            <person name="Sykes S."/>
            <person name="Wortman J."/>
            <person name="Nusbaum C."/>
            <person name="Birren B."/>
        </authorList>
    </citation>
    <scope>NUCLEOTIDE SEQUENCE [LARGE SCALE GENOMIC DNA]</scope>
    <source>
        <strain evidence="2 3">CBS 101466</strain>
    </source>
</reference>
<dbReference type="InParanoid" id="W2RQS5"/>
<feature type="compositionally biased region" description="Polar residues" evidence="1">
    <location>
        <begin position="576"/>
        <end position="592"/>
    </location>
</feature>
<feature type="region of interest" description="Disordered" evidence="1">
    <location>
        <begin position="1214"/>
        <end position="1243"/>
    </location>
</feature>
<sequence>MASPVSIQDYEDAIKDLCDHIRKGFALTDLIDIPQNIWQPFRKPAVPASTTALRPISTLFVGKNQHRLLHLSPATFSGVASLALYAKDSGPHHRLIHGCIDAVRTWKDNDSVLEAFKRCKVKRIDTNDLVGLRKSLIEHLIPSVTRALIDDTIGSETRWLAAQFLSAVINRDSQAQVRLATHTDCSKLGTLLQSHNDYVLRFLVSDTVRELLSNGIEGQKCWPNGTAPAIIASFPAETSTSAAWLSSVQDFLSDMDRGTAFSGTRPPVFKVTRAQRWKNNEPDEGEDSAKDCLLVVTDQITSIVSANDRGLVIACYPICTEKRMVVSLRPATTTGPSSLTIDYQDEQGFEIKYGTRTALSSIKFELSSMDCAAAMAQELDVIQKDVENCKQSGTQHPDAGSLQKTLQQRRSIALLDLWAPQNAINVDNDRRIDNLNENGDTQALTPLQHKCRVIPGNDGLHQILDDFLAPAVSEDEHLDSPTSFGERLRAFQETRSNSKLNIADAEPSRVLHYNGLESLKDVNVPSSNVAQTATGEPDPNHERPDATSTTKHKPTTAARPKQQPMKVASAPKKSAETVSQIPRFSSKVTSPRKTAVLNVSPRRTRQSKDTAFQSTAGRSKGSGEIPVLPKQSEIAFSDGTSQPPRLKRIEPRDRGPKSDVDWDEDIRDYHEMDVLNDDTEALRRPQTRHDKTQTGRPSQKAGPSNNSQATSQQRFRKPSRPSKPAPAPLKKPNTRSGNAKSSVGKTSASSRPRRSTKTQAYDESDEDQSQVSATEEKPSKVTYSMPLSQSQSQSRSSQKFGSGHSSPNKQDPHSPIDNSKDEAEEPNELAGALRKRSVEGTAQMPIEFSDDSPPASGSKLKAIPLLNRFPGEEGREALAERESTNEGSNEAVEEAWDSYPLANGNLDATASSASIDFASNLSSYVLDLQGSIADKENIPPAPGTPFGDRQKFVVSVNAWKSGNTKKPAQVARSNGHATSPANSSRIQGERQCSMPAQMAQQLPTASHADKAHAQGAQSAGTGVVGAAISSSTSHRTHNNHGPNTVNDVRKADHRVTEAPCKVDSDEVADQMEQEHASGITERRVEARNHIPKHANGITKASMYEPPRLLTTSVVGAVLNKSVDQMGEVTGKRTDVESTEAGGTPLLPLKAHRKSTLSRTEAEASARTPVIHFARSGPTNQGRRSGDSFRNAHTKTPTAPQLEVEYYGLKSYTGRELIPADETPNRDAGLGRSEPLDIETDSGFIDKEDQVDLYEEHGTVNPTVPYDGGAAPHTCNVDESEIEDQSYGRFPLATPDTAQVSALDAEKRSKDDAAELPSGPAVSSPPSDSQSHSSEPSDGEASAYQGSEVSGSCSAVSRKAQHGEQEYDAISKRQKPSLEDHTGLPLEADYAPPVIKDAGRTSIGISNLVQRSFPKAEGSITTVAFRKQSGRSQQSVNKIPATSVVNAFRPPKGKLEPTSEPRSRVVVKAMEAGLPVDTGAPAPSQKAMPPPPKRRLGPYQRIESTKLETRPLASTRAERAFPSRTEPIPKAVPRHPPAPIRVKVKETDDGLAQGRPYAPISTPIAFRSQLEEDAVRMEEDMARRGTSTHADDSLNERTLVNDDSCQAGVFLGGRGSFFRSRHEPDDSTNDQVSITGHEEVSGYEEEQDVWTDGVRITHKGLFDTIMHITRNVLFRLGTEEDAVRSKQSDLERGGELMIEELGKNWEKRIEHEQARLIENLRYEHARLASVCPKIQNPFTSGRQERLLDRDTIRGMQGGLNQNIEATEQMAVDLAKAMGMPLDDALMKAEKLP</sequence>
<dbReference type="VEuPathDB" id="FungiDB:HMPREF1541_06851"/>
<dbReference type="eggNOG" id="ENOG502RPW2">
    <property type="taxonomic scope" value="Eukaryota"/>
</dbReference>
<dbReference type="OrthoDB" id="4159857at2759"/>
<feature type="region of interest" description="Disordered" evidence="1">
    <location>
        <begin position="1300"/>
        <end position="1389"/>
    </location>
</feature>
<dbReference type="STRING" id="1220924.W2RQS5"/>
<feature type="compositionally biased region" description="Low complexity" evidence="1">
    <location>
        <begin position="1319"/>
        <end position="1335"/>
    </location>
</feature>
<organism evidence="2 3">
    <name type="scientific">Cyphellophora europaea (strain CBS 101466)</name>
    <name type="common">Phialophora europaea</name>
    <dbReference type="NCBI Taxonomy" id="1220924"/>
    <lineage>
        <taxon>Eukaryota</taxon>
        <taxon>Fungi</taxon>
        <taxon>Dikarya</taxon>
        <taxon>Ascomycota</taxon>
        <taxon>Pezizomycotina</taxon>
        <taxon>Eurotiomycetes</taxon>
        <taxon>Chaetothyriomycetidae</taxon>
        <taxon>Chaetothyriales</taxon>
        <taxon>Cyphellophoraceae</taxon>
        <taxon>Cyphellophora</taxon>
    </lineage>
</organism>
<dbReference type="GeneID" id="19974190"/>
<feature type="compositionally biased region" description="Polar residues" evidence="1">
    <location>
        <begin position="524"/>
        <end position="534"/>
    </location>
</feature>
<feature type="compositionally biased region" description="Polar residues" evidence="1">
    <location>
        <begin position="799"/>
        <end position="809"/>
    </location>
</feature>
<feature type="compositionally biased region" description="Basic and acidic residues" evidence="1">
    <location>
        <begin position="870"/>
        <end position="884"/>
    </location>
</feature>
<feature type="region of interest" description="Disordered" evidence="1">
    <location>
        <begin position="1159"/>
        <end position="1201"/>
    </location>
</feature>
<feature type="region of interest" description="Disordered" evidence="1">
    <location>
        <begin position="522"/>
        <end position="896"/>
    </location>
</feature>
<feature type="compositionally biased region" description="Polar residues" evidence="1">
    <location>
        <begin position="1343"/>
        <end position="1354"/>
    </location>
</feature>
<gene>
    <name evidence="2" type="ORF">HMPREF1541_06851</name>
</gene>
<feature type="compositionally biased region" description="Basic and acidic residues" evidence="1">
    <location>
        <begin position="1303"/>
        <end position="1312"/>
    </location>
</feature>
<feature type="region of interest" description="Disordered" evidence="1">
    <location>
        <begin position="963"/>
        <end position="986"/>
    </location>
</feature>
<dbReference type="EMBL" id="KB822722">
    <property type="protein sequence ID" value="ETN38812.1"/>
    <property type="molecule type" value="Genomic_DNA"/>
</dbReference>
<feature type="region of interest" description="Disordered" evidence="1">
    <location>
        <begin position="1474"/>
        <end position="1496"/>
    </location>
</feature>
<feature type="compositionally biased region" description="Polar residues" evidence="1">
    <location>
        <begin position="734"/>
        <end position="750"/>
    </location>
</feature>
<feature type="compositionally biased region" description="Low complexity" evidence="1">
    <location>
        <begin position="788"/>
        <end position="798"/>
    </location>
</feature>
<evidence type="ECO:0000313" key="2">
    <source>
        <dbReference type="EMBL" id="ETN38812.1"/>
    </source>
</evidence>